<proteinExistence type="predicted"/>
<gene>
    <name evidence="2" type="ORF">GH984_03120</name>
</gene>
<dbReference type="GO" id="GO:0005829">
    <property type="term" value="C:cytosol"/>
    <property type="evidence" value="ECO:0007669"/>
    <property type="project" value="TreeGrafter"/>
</dbReference>
<dbReference type="InterPro" id="IPR044992">
    <property type="entry name" value="ChyE-like"/>
</dbReference>
<keyword evidence="3" id="KW-1185">Reference proteome</keyword>
<dbReference type="InterPro" id="IPR017926">
    <property type="entry name" value="GATASE"/>
</dbReference>
<dbReference type="PROSITE" id="PS51273">
    <property type="entry name" value="GATASE_TYPE_1"/>
    <property type="match status" value="1"/>
</dbReference>
<dbReference type="PANTHER" id="PTHR42695">
    <property type="entry name" value="GLUTAMINE AMIDOTRANSFERASE YLR126C-RELATED"/>
    <property type="match status" value="1"/>
</dbReference>
<sequence>MHIGILQCDHVVDELMPTFGDYPDMFRRLLLRTDPTLQFTVYDLTRNQFPASANAHDAWLITGSKWSTYDADPWIRRAEEFIRELHAHKSRTVGICFGHQLIAQSLGGKVEQAGHVGWGVGVHEAEIKVQRPWMDPPASTLSLLVSHQDQVTALPEGAQVLASHDFCPIDMYELEGHMLGFQGHPEFPKEYSRSTMVRRRHLIGEDTFESGVSSLENPINESIAAQWILRFMSA</sequence>
<organism evidence="2 3">
    <name type="scientific">Spiribacter salilacus</name>
    <dbReference type="NCBI Taxonomy" id="2664894"/>
    <lineage>
        <taxon>Bacteria</taxon>
        <taxon>Pseudomonadati</taxon>
        <taxon>Pseudomonadota</taxon>
        <taxon>Gammaproteobacteria</taxon>
        <taxon>Chromatiales</taxon>
        <taxon>Ectothiorhodospiraceae</taxon>
        <taxon>Spiribacter</taxon>
    </lineage>
</organism>
<evidence type="ECO:0000313" key="2">
    <source>
        <dbReference type="EMBL" id="MRH77689.1"/>
    </source>
</evidence>
<dbReference type="PANTHER" id="PTHR42695:SF5">
    <property type="entry name" value="GLUTAMINE AMIDOTRANSFERASE YLR126C-RELATED"/>
    <property type="match status" value="1"/>
</dbReference>
<dbReference type="Proteomes" id="UP000433788">
    <property type="component" value="Unassembled WGS sequence"/>
</dbReference>
<reference evidence="2 3" key="1">
    <citation type="submission" date="2019-11" db="EMBL/GenBank/DDBJ databases">
        <authorList>
            <person name="Zhang X.Y."/>
        </authorList>
    </citation>
    <scope>NUCLEOTIDE SEQUENCE [LARGE SCALE GENOMIC DNA]</scope>
    <source>
        <strain evidence="2 3">C176</strain>
    </source>
</reference>
<evidence type="ECO:0000313" key="3">
    <source>
        <dbReference type="Proteomes" id="UP000433788"/>
    </source>
</evidence>
<dbReference type="Gene3D" id="3.40.50.880">
    <property type="match status" value="1"/>
</dbReference>
<feature type="domain" description="Glutamine amidotransferase" evidence="1">
    <location>
        <begin position="56"/>
        <end position="198"/>
    </location>
</feature>
<dbReference type="RefSeq" id="WP_153718722.1">
    <property type="nucleotide sequence ID" value="NZ_WJPP01000001.1"/>
</dbReference>
<dbReference type="CDD" id="cd01741">
    <property type="entry name" value="GATase1_1"/>
    <property type="match status" value="1"/>
</dbReference>
<dbReference type="Pfam" id="PF00117">
    <property type="entry name" value="GATase"/>
    <property type="match status" value="1"/>
</dbReference>
<dbReference type="InterPro" id="IPR029062">
    <property type="entry name" value="Class_I_gatase-like"/>
</dbReference>
<accession>A0A6N7QQM9</accession>
<dbReference type="SUPFAM" id="SSF52317">
    <property type="entry name" value="Class I glutamine amidotransferase-like"/>
    <property type="match status" value="1"/>
</dbReference>
<name>A0A6N7QQM9_9GAMM</name>
<dbReference type="AlphaFoldDB" id="A0A6N7QQM9"/>
<evidence type="ECO:0000259" key="1">
    <source>
        <dbReference type="Pfam" id="PF00117"/>
    </source>
</evidence>
<comment type="caution">
    <text evidence="2">The sequence shown here is derived from an EMBL/GenBank/DDBJ whole genome shotgun (WGS) entry which is preliminary data.</text>
</comment>
<protein>
    <submittedName>
        <fullName evidence="2">GMP synthase</fullName>
    </submittedName>
</protein>
<dbReference type="EMBL" id="WJPP01000001">
    <property type="protein sequence ID" value="MRH77689.1"/>
    <property type="molecule type" value="Genomic_DNA"/>
</dbReference>